<gene>
    <name evidence="1" type="ORF">SBU_001553</name>
</gene>
<evidence type="ECO:0000313" key="1">
    <source>
        <dbReference type="EMBL" id="OFV65523.1"/>
    </source>
</evidence>
<comment type="caution">
    <text evidence="1">The sequence shown here is derived from an EMBL/GenBank/DDBJ whole genome shotgun (WGS) entry which is preliminary data.</text>
</comment>
<name>A0A1F2P310_9EURY</name>
<dbReference type="Proteomes" id="UP000185779">
    <property type="component" value="Unassembled WGS sequence"/>
</dbReference>
<dbReference type="AlphaFoldDB" id="A0A1F2P310"/>
<evidence type="ECO:0000313" key="2">
    <source>
        <dbReference type="Proteomes" id="UP000185779"/>
    </source>
</evidence>
<sequence length="64" mass="7430">MGTVDKKRQIEDIMDKTRKEQVVIIFEDLFSAWIEDIKSLGMIELYKRKIGALASPGSIYYSFI</sequence>
<reference evidence="1" key="1">
    <citation type="submission" date="2016-05" db="EMBL/GenBank/DDBJ databases">
        <title>Microbial consortia oxidize butane by reversing methanogenesis.</title>
        <authorList>
            <person name="Laso-Perez R."/>
            <person name="Richter M."/>
            <person name="Wegener G."/>
            <person name="Musat F."/>
        </authorList>
    </citation>
    <scope>NUCLEOTIDE SEQUENCE [LARGE SCALE GENOMIC DNA]</scope>
    <source>
        <strain evidence="1">BOX1</strain>
    </source>
</reference>
<dbReference type="STRING" id="1839936.SBU_001553"/>
<protein>
    <submittedName>
        <fullName evidence="1">Uncharacterized protein</fullName>
    </submittedName>
</protein>
<organism evidence="1 2">
    <name type="scientific">Candidatus Syntropharchaeum butanivorans</name>
    <dbReference type="NCBI Taxonomy" id="1839936"/>
    <lineage>
        <taxon>Archaea</taxon>
        <taxon>Methanobacteriati</taxon>
        <taxon>Methanobacteriota</taxon>
        <taxon>Stenosarchaea group</taxon>
        <taxon>Methanomicrobia</taxon>
        <taxon>Methanosarcinales</taxon>
        <taxon>ANME-2 cluster</taxon>
        <taxon>Candidatus Syntropharchaeum</taxon>
    </lineage>
</organism>
<dbReference type="EMBL" id="LYOR01000011">
    <property type="protein sequence ID" value="OFV65523.1"/>
    <property type="molecule type" value="Genomic_DNA"/>
</dbReference>
<accession>A0A1F2P310</accession>
<proteinExistence type="predicted"/>
<keyword evidence="2" id="KW-1185">Reference proteome</keyword>